<sequence>MPTSLVRAGLVLFAIVEISSGASDYFSLFSDFQVSGEEVVIVRTTTPGLGPQFLQSPRQPQLQFQAFNQSYDLTLQPVTTDSLISPHFTVIRRDRNTTQTIPIHSVAKCFYRGQHAAFDLCRSMRGIVILSPTEFLSVEPLRLLRRSLDAESPHLIRRMSRNSESRPLVWKNRKRVERNVNFRKESGVTIETAVFVDAFLYNHMARENFPDETEQEMTHFVLAMINAVQLLYQDDSLGHQIDFQVQRLEMWTRQPLDLLPILSSSSGSTTAIPGKQGIHDIDRYLNRFCHWQSRENPADDHDPDHWDHALLLTGLDLFAIGRDGFTTHQVVGLAPIGGMCTATSSCTVNEGRHFESVYVVAHEIGHSLGMKHDGREAGNDCDSGSFLMSPTLGSGKTQWSPCSKHYLDAFLNTRQAGCLRDRSWTSQRLNHNASESLPGERFTADQQCMLRYGRESRRNSQRPLNEICRDLRCTKVPPRLVRQSGTSLVSYGSHPALEGTACGEGMWCRRSRCSSRIRMQNYDLDPTSRANSEHPSWSVVTPCASGCLYGTNSLSSGSMAISTHIQNCKYNSPCDNASVRYRTCDGSQLCFNITRTTIQQYSDDVCYQAAQQNSSILPKGIQQLSVDAYRSCQVWCYLRSGGMTSSSGWIYPDGTQCQTGSNTQYGRNINRIKVATLCLSGRCQEFSCDNSSVHQLHADVCRTEEPAESNIVYDYSFPQSKPMAFKYSGNAYYPARISLPETSEHFASQSMYPPAPVASYPSQTAIFATADEASLLPQNFSSRMESVWSPWKTISSCRSGCLLSSKGLRLVQRICESGTCDSSSSSSVQLCIPTEQECSEYQPITSFADQVCRQQHWSDLHRGIQLTERLKDACVVHCRNPRSGELTAAVGETGWFPSGTLCNLLKPAYCLSGRCVEFDADGIPK</sequence>
<evidence type="ECO:0000256" key="1">
    <source>
        <dbReference type="ARBA" id="ARBA00022670"/>
    </source>
</evidence>
<organism evidence="11 12">
    <name type="scientific">Daphnia magna</name>
    <dbReference type="NCBI Taxonomy" id="35525"/>
    <lineage>
        <taxon>Eukaryota</taxon>
        <taxon>Metazoa</taxon>
        <taxon>Ecdysozoa</taxon>
        <taxon>Arthropoda</taxon>
        <taxon>Crustacea</taxon>
        <taxon>Branchiopoda</taxon>
        <taxon>Diplostraca</taxon>
        <taxon>Cladocera</taxon>
        <taxon>Anomopoda</taxon>
        <taxon>Daphniidae</taxon>
        <taxon>Daphnia</taxon>
    </lineage>
</organism>
<dbReference type="PROSITE" id="PS50215">
    <property type="entry name" value="ADAM_MEPRO"/>
    <property type="match status" value="1"/>
</dbReference>
<dbReference type="Pfam" id="PF17771">
    <property type="entry name" value="ADAMTS_CR_2"/>
    <property type="match status" value="1"/>
</dbReference>
<dbReference type="PANTHER" id="PTHR13723:SF275">
    <property type="entry name" value="STALL, ISOFORM C"/>
    <property type="match status" value="1"/>
</dbReference>
<keyword evidence="5" id="KW-0482">Metalloprotease</keyword>
<evidence type="ECO:0000256" key="4">
    <source>
        <dbReference type="ARBA" id="ARBA00022833"/>
    </source>
</evidence>
<dbReference type="InterPro" id="IPR001590">
    <property type="entry name" value="Peptidase_M12B"/>
</dbReference>
<evidence type="ECO:0000256" key="9">
    <source>
        <dbReference type="SAM" id="SignalP"/>
    </source>
</evidence>
<evidence type="ECO:0000313" key="11">
    <source>
        <dbReference type="EMBL" id="KAK4023252.1"/>
    </source>
</evidence>
<feature type="binding site" evidence="8">
    <location>
        <position position="366"/>
    </location>
    <ligand>
        <name>Zn(2+)</name>
        <dbReference type="ChEBI" id="CHEBI:29105"/>
        <note>catalytic</note>
    </ligand>
</feature>
<reference evidence="11 12" key="1">
    <citation type="journal article" date="2023" name="Nucleic Acids Res.">
        <title>The hologenome of Daphnia magna reveals possible DNA methylation and microbiome-mediated evolution of the host genome.</title>
        <authorList>
            <person name="Chaturvedi A."/>
            <person name="Li X."/>
            <person name="Dhandapani V."/>
            <person name="Marshall H."/>
            <person name="Kissane S."/>
            <person name="Cuenca-Cambronero M."/>
            <person name="Asole G."/>
            <person name="Calvet F."/>
            <person name="Ruiz-Romero M."/>
            <person name="Marangio P."/>
            <person name="Guigo R."/>
            <person name="Rago D."/>
            <person name="Mirbahai L."/>
            <person name="Eastwood N."/>
            <person name="Colbourne J.K."/>
            <person name="Zhou J."/>
            <person name="Mallon E."/>
            <person name="Orsini L."/>
        </authorList>
    </citation>
    <scope>NUCLEOTIDE SEQUENCE [LARGE SCALE GENOMIC DNA]</scope>
    <source>
        <strain evidence="11">LRV0_1</strain>
    </source>
</reference>
<evidence type="ECO:0000256" key="3">
    <source>
        <dbReference type="ARBA" id="ARBA00022801"/>
    </source>
</evidence>
<dbReference type="InterPro" id="IPR050439">
    <property type="entry name" value="ADAMTS_ADAMTS-like"/>
</dbReference>
<evidence type="ECO:0000313" key="12">
    <source>
        <dbReference type="Proteomes" id="UP001234178"/>
    </source>
</evidence>
<dbReference type="EMBL" id="JAOYFB010000037">
    <property type="protein sequence ID" value="KAK4023252.1"/>
    <property type="molecule type" value="Genomic_DNA"/>
</dbReference>
<keyword evidence="7" id="KW-0325">Glycoprotein</keyword>
<comment type="caution">
    <text evidence="8">Lacks conserved residue(s) required for the propagation of feature annotation.</text>
</comment>
<keyword evidence="1" id="KW-0645">Protease</keyword>
<accession>A0ABR0ADQ5</accession>
<dbReference type="Pfam" id="PF01421">
    <property type="entry name" value="Reprolysin"/>
    <property type="match status" value="1"/>
</dbReference>
<feature type="signal peptide" evidence="9">
    <location>
        <begin position="1"/>
        <end position="21"/>
    </location>
</feature>
<keyword evidence="6" id="KW-1015">Disulfide bond</keyword>
<dbReference type="Gene3D" id="3.40.1620.60">
    <property type="match status" value="1"/>
</dbReference>
<proteinExistence type="predicted"/>
<keyword evidence="4 8" id="KW-0862">Zinc</keyword>
<dbReference type="InterPro" id="IPR041645">
    <property type="entry name" value="ADAMTS_CR_2"/>
</dbReference>
<dbReference type="SUPFAM" id="SSF55486">
    <property type="entry name" value="Metalloproteases ('zincins'), catalytic domain"/>
    <property type="match status" value="1"/>
</dbReference>
<dbReference type="Gene3D" id="3.40.390.10">
    <property type="entry name" value="Collagenase (Catalytic Domain)"/>
    <property type="match status" value="1"/>
</dbReference>
<feature type="domain" description="Peptidase M12B" evidence="10">
    <location>
        <begin position="188"/>
        <end position="423"/>
    </location>
</feature>
<feature type="chain" id="PRO_5045789664" description="Peptidase M12B domain-containing protein" evidence="9">
    <location>
        <begin position="22"/>
        <end position="925"/>
    </location>
</feature>
<evidence type="ECO:0000256" key="8">
    <source>
        <dbReference type="PROSITE-ProRule" id="PRU00276"/>
    </source>
</evidence>
<evidence type="ECO:0000256" key="7">
    <source>
        <dbReference type="ARBA" id="ARBA00023180"/>
    </source>
</evidence>
<gene>
    <name evidence="11" type="ORF">OUZ56_008673</name>
</gene>
<keyword evidence="9" id="KW-0732">Signal</keyword>
<dbReference type="PANTHER" id="PTHR13723">
    <property type="entry name" value="ADAMTS A DISINTEGRIN AND METALLOPROTEASE WITH THROMBOSPONDIN MOTIFS PROTEASE"/>
    <property type="match status" value="1"/>
</dbReference>
<keyword evidence="3" id="KW-0378">Hydrolase</keyword>
<evidence type="ECO:0000256" key="6">
    <source>
        <dbReference type="ARBA" id="ARBA00023157"/>
    </source>
</evidence>
<feature type="active site" evidence="8">
    <location>
        <position position="363"/>
    </location>
</feature>
<protein>
    <recommendedName>
        <fullName evidence="10">Peptidase M12B domain-containing protein</fullName>
    </recommendedName>
</protein>
<keyword evidence="2 8" id="KW-0479">Metal-binding</keyword>
<comment type="caution">
    <text evidence="11">The sequence shown here is derived from an EMBL/GenBank/DDBJ whole genome shotgun (WGS) entry which is preliminary data.</text>
</comment>
<evidence type="ECO:0000256" key="5">
    <source>
        <dbReference type="ARBA" id="ARBA00023049"/>
    </source>
</evidence>
<dbReference type="InterPro" id="IPR024079">
    <property type="entry name" value="MetalloPept_cat_dom_sf"/>
</dbReference>
<feature type="binding site" evidence="8">
    <location>
        <position position="362"/>
    </location>
    <ligand>
        <name>Zn(2+)</name>
        <dbReference type="ChEBI" id="CHEBI:29105"/>
        <note>catalytic</note>
    </ligand>
</feature>
<keyword evidence="12" id="KW-1185">Reference proteome</keyword>
<dbReference type="Proteomes" id="UP001234178">
    <property type="component" value="Unassembled WGS sequence"/>
</dbReference>
<evidence type="ECO:0000256" key="2">
    <source>
        <dbReference type="ARBA" id="ARBA00022723"/>
    </source>
</evidence>
<evidence type="ECO:0000259" key="10">
    <source>
        <dbReference type="PROSITE" id="PS50215"/>
    </source>
</evidence>
<feature type="binding site" evidence="8">
    <location>
        <position position="372"/>
    </location>
    <ligand>
        <name>Zn(2+)</name>
        <dbReference type="ChEBI" id="CHEBI:29105"/>
        <note>catalytic</note>
    </ligand>
</feature>
<name>A0ABR0ADQ5_9CRUS</name>